<evidence type="ECO:0000313" key="2">
    <source>
        <dbReference type="Proteomes" id="UP000019373"/>
    </source>
</evidence>
<dbReference type="GeneID" id="19236000"/>
<protein>
    <recommendedName>
        <fullName evidence="3">hAT-like transposase RNase-H fold domain-containing protein</fullName>
    </recommendedName>
</protein>
<sequence length="186" mass="21730">MLQELCDALQPFNEATNFLQSNNKGARYGFLWECLPMIEWLLLTLETLKEEKGIRDRIGLSANNAWNKIKKYYEVTDLSPYYVAAIVLNPTHKWRYFDIHWKNNKYWISEAKKQMKALWSRYKIQHKHAVDEEELLPAAKFSPKKGLFKSFLACGQSTGNEDEAADEYMAYCQLPALKLTPQNLIT</sequence>
<dbReference type="Proteomes" id="UP000019373">
    <property type="component" value="Unassembled WGS sequence"/>
</dbReference>
<gene>
    <name evidence="1" type="ORF">EPUS_00940</name>
</gene>
<evidence type="ECO:0000313" key="1">
    <source>
        <dbReference type="EMBL" id="ERF73687.1"/>
    </source>
</evidence>
<organism evidence="1 2">
    <name type="scientific">Endocarpon pusillum (strain Z07020 / HMAS-L-300199)</name>
    <name type="common">Lichen-forming fungus</name>
    <dbReference type="NCBI Taxonomy" id="1263415"/>
    <lineage>
        <taxon>Eukaryota</taxon>
        <taxon>Fungi</taxon>
        <taxon>Dikarya</taxon>
        <taxon>Ascomycota</taxon>
        <taxon>Pezizomycotina</taxon>
        <taxon>Eurotiomycetes</taxon>
        <taxon>Chaetothyriomycetidae</taxon>
        <taxon>Verrucariales</taxon>
        <taxon>Verrucariaceae</taxon>
        <taxon>Endocarpon</taxon>
    </lineage>
</organism>
<dbReference type="OrthoDB" id="5147528at2759"/>
<dbReference type="HOGENOM" id="CLU_1454403_0_0_1"/>
<reference evidence="2" key="1">
    <citation type="journal article" date="2014" name="BMC Genomics">
        <title>Genome characteristics reveal the impact of lichenization on lichen-forming fungus Endocarpon pusillum Hedwig (Verrucariales, Ascomycota).</title>
        <authorList>
            <person name="Wang Y.-Y."/>
            <person name="Liu B."/>
            <person name="Zhang X.-Y."/>
            <person name="Zhou Q.-M."/>
            <person name="Zhang T."/>
            <person name="Li H."/>
            <person name="Yu Y.-F."/>
            <person name="Zhang X.-L."/>
            <person name="Hao X.-Y."/>
            <person name="Wang M."/>
            <person name="Wang L."/>
            <person name="Wei J.-C."/>
        </authorList>
    </citation>
    <scope>NUCLEOTIDE SEQUENCE [LARGE SCALE GENOMIC DNA]</scope>
    <source>
        <strain evidence="2">Z07020 / HMAS-L-300199</strain>
    </source>
</reference>
<dbReference type="EMBL" id="KE720941">
    <property type="protein sequence ID" value="ERF73687.1"/>
    <property type="molecule type" value="Genomic_DNA"/>
</dbReference>
<accession>U1G8D1</accession>
<dbReference type="InterPro" id="IPR012337">
    <property type="entry name" value="RNaseH-like_sf"/>
</dbReference>
<dbReference type="SUPFAM" id="SSF53098">
    <property type="entry name" value="Ribonuclease H-like"/>
    <property type="match status" value="1"/>
</dbReference>
<keyword evidence="2" id="KW-1185">Reference proteome</keyword>
<dbReference type="RefSeq" id="XP_007800690.1">
    <property type="nucleotide sequence ID" value="XM_007802499.1"/>
</dbReference>
<evidence type="ECO:0008006" key="3">
    <source>
        <dbReference type="Google" id="ProtNLM"/>
    </source>
</evidence>
<dbReference type="AlphaFoldDB" id="U1G8D1"/>
<proteinExistence type="predicted"/>
<name>U1G8D1_ENDPU</name>